<reference evidence="3" key="1">
    <citation type="submission" date="2010-07" db="EMBL/GenBank/DDBJ databases">
        <authorList>
            <consortium name="CONSOLIDER consortium CSD2007-00005"/>
            <person name="Guazzaroni M.-E."/>
            <person name="Richter M."/>
            <person name="Garcia-Salamanca A."/>
            <person name="Yarza P."/>
            <person name="Ferrer M."/>
        </authorList>
    </citation>
    <scope>NUCLEOTIDE SEQUENCE</scope>
</reference>
<feature type="domain" description="Peptidase M24" evidence="1">
    <location>
        <begin position="140"/>
        <end position="274"/>
    </location>
</feature>
<sequence>MNNARLKETLRLIKKFGLDALSVTNPSDIFYLSGFNADSGRLVIATSGDALFFTNLLYKDAARKQIGCQVFAEKRPQAIQIADALKKYPIKTMGFDPGGITLSEHKALSEKLKPQGIRLVETKNPLGSSRSIKSPMELKAIQNALQITMEAVKYAREILNDTTSEQGLSVEIDRFMRLKGDNTTAFPTIVASGKNSAFPHHVPSPQPIGNQHFITDLGAKCYGYCADLTRVSFSGKMPRLFYKVYAIVKKAQELAIKKIAPGVKCSEIDRVARE</sequence>
<evidence type="ECO:0000259" key="1">
    <source>
        <dbReference type="Pfam" id="PF00557"/>
    </source>
</evidence>
<protein>
    <submittedName>
        <fullName evidence="3">Peptidase M24</fullName>
        <ecNumber evidence="3">3.5.3.3</ecNumber>
    </submittedName>
</protein>
<dbReference type="InterPro" id="IPR036005">
    <property type="entry name" value="Creatinase/aminopeptidase-like"/>
</dbReference>
<dbReference type="AlphaFoldDB" id="D9PIK3"/>
<keyword evidence="3" id="KW-0378">Hydrolase</keyword>
<dbReference type="EMBL" id="ADZX01000437">
    <property type="protein sequence ID" value="EFK96605.1"/>
    <property type="molecule type" value="Genomic_DNA"/>
</dbReference>
<evidence type="ECO:0000259" key="2">
    <source>
        <dbReference type="Pfam" id="PF01321"/>
    </source>
</evidence>
<dbReference type="Gene3D" id="3.90.230.10">
    <property type="entry name" value="Creatinase/methionine aminopeptidase superfamily"/>
    <property type="match status" value="1"/>
</dbReference>
<proteinExistence type="predicted"/>
<reference evidence="3" key="2">
    <citation type="journal article" date="2011" name="Microb. Ecol.">
        <title>Taxonomic and Functional Metagenomic Profiling of the Microbial Community in the Anoxic Sediment of a Sub-saline Shallow Lake (Laguna de Carrizo, Central Spain).</title>
        <authorList>
            <person name="Ferrer M."/>
            <person name="Guazzaroni M.E."/>
            <person name="Richter M."/>
            <person name="Garcia-Salamanca A."/>
            <person name="Yarza P."/>
            <person name="Suarez-Suarez A."/>
            <person name="Solano J."/>
            <person name="Alcaide M."/>
            <person name="van Dillewijn P."/>
            <person name="Molina-Henares M.A."/>
            <person name="Lopez-Cortes N."/>
            <person name="Al-Ramahi Y."/>
            <person name="Guerrero C."/>
            <person name="Acosta A."/>
            <person name="de Eugenio L.I."/>
            <person name="Martinez V."/>
            <person name="Marques S."/>
            <person name="Rojo F."/>
            <person name="Santero E."/>
            <person name="Genilloud O."/>
            <person name="Perez-Perez J."/>
            <person name="Rossello-Mora R."/>
            <person name="Ramos J.L."/>
        </authorList>
    </citation>
    <scope>NUCLEOTIDE SEQUENCE</scope>
</reference>
<dbReference type="EC" id="3.5.3.3" evidence="3"/>
<feature type="domain" description="Creatinase N-terminal" evidence="2">
    <location>
        <begin position="5"/>
        <end position="131"/>
    </location>
</feature>
<feature type="non-terminal residue" evidence="3">
    <location>
        <position position="274"/>
    </location>
</feature>
<dbReference type="InterPro" id="IPR000994">
    <property type="entry name" value="Pept_M24"/>
</dbReference>
<dbReference type="SUPFAM" id="SSF53092">
    <property type="entry name" value="Creatinase/prolidase N-terminal domain"/>
    <property type="match status" value="1"/>
</dbReference>
<dbReference type="Pfam" id="PF01321">
    <property type="entry name" value="Creatinase_N"/>
    <property type="match status" value="1"/>
</dbReference>
<dbReference type="SUPFAM" id="SSF55920">
    <property type="entry name" value="Creatinase/aminopeptidase"/>
    <property type="match status" value="1"/>
</dbReference>
<organism evidence="3">
    <name type="scientific">sediment metagenome</name>
    <dbReference type="NCBI Taxonomy" id="749907"/>
    <lineage>
        <taxon>unclassified sequences</taxon>
        <taxon>metagenomes</taxon>
        <taxon>ecological metagenomes</taxon>
    </lineage>
</organism>
<dbReference type="Pfam" id="PF00557">
    <property type="entry name" value="Peptidase_M24"/>
    <property type="match status" value="1"/>
</dbReference>
<comment type="caution">
    <text evidence="3">The sequence shown here is derived from an EMBL/GenBank/DDBJ whole genome shotgun (WGS) entry which is preliminary data.</text>
</comment>
<dbReference type="PANTHER" id="PTHR46112">
    <property type="entry name" value="AMINOPEPTIDASE"/>
    <property type="match status" value="1"/>
</dbReference>
<dbReference type="GO" id="GO:0016980">
    <property type="term" value="F:creatinase activity"/>
    <property type="evidence" value="ECO:0007669"/>
    <property type="project" value="UniProtKB-EC"/>
</dbReference>
<dbReference type="InterPro" id="IPR050659">
    <property type="entry name" value="Peptidase_M24B"/>
</dbReference>
<name>D9PIK3_9ZZZZ</name>
<dbReference type="InterPro" id="IPR029149">
    <property type="entry name" value="Creatin/AminoP/Spt16_N"/>
</dbReference>
<dbReference type="Gene3D" id="3.40.350.10">
    <property type="entry name" value="Creatinase/prolidase N-terminal domain"/>
    <property type="match status" value="1"/>
</dbReference>
<evidence type="ECO:0000313" key="3">
    <source>
        <dbReference type="EMBL" id="EFK96605.1"/>
    </source>
</evidence>
<accession>D9PIK3</accession>
<dbReference type="InterPro" id="IPR000587">
    <property type="entry name" value="Creatinase_N"/>
</dbReference>
<dbReference type="PANTHER" id="PTHR46112:SF3">
    <property type="entry name" value="AMINOPEPTIDASE YPDF"/>
    <property type="match status" value="1"/>
</dbReference>
<gene>
    <name evidence="3" type="ORF">LDC_1361</name>
</gene>